<dbReference type="InterPro" id="IPR047057">
    <property type="entry name" value="MerR_fam"/>
</dbReference>
<keyword evidence="3" id="KW-0804">Transcription</keyword>
<dbReference type="EMBL" id="RJVG01000010">
    <property type="protein sequence ID" value="ROR25652.1"/>
    <property type="molecule type" value="Genomic_DNA"/>
</dbReference>
<evidence type="ECO:0000259" key="5">
    <source>
        <dbReference type="PROSITE" id="PS50937"/>
    </source>
</evidence>
<dbReference type="InterPro" id="IPR000551">
    <property type="entry name" value="MerR-type_HTH_dom"/>
</dbReference>
<dbReference type="InterPro" id="IPR009061">
    <property type="entry name" value="DNA-bd_dom_put_sf"/>
</dbReference>
<proteinExistence type="predicted"/>
<evidence type="ECO:0000313" key="7">
    <source>
        <dbReference type="Proteomes" id="UP000273083"/>
    </source>
</evidence>
<keyword evidence="7" id="KW-1185">Reference proteome</keyword>
<dbReference type="RefSeq" id="WP_123610267.1">
    <property type="nucleotide sequence ID" value="NZ_RJVG01000010.1"/>
</dbReference>
<feature type="transmembrane region" description="Helical" evidence="4">
    <location>
        <begin position="220"/>
        <end position="241"/>
    </location>
</feature>
<dbReference type="Gene3D" id="1.10.1660.10">
    <property type="match status" value="1"/>
</dbReference>
<dbReference type="PANTHER" id="PTHR30204:SF94">
    <property type="entry name" value="HEAVY METAL-DEPENDENT TRANSCRIPTIONAL REGULATOR HI_0293-RELATED"/>
    <property type="match status" value="1"/>
</dbReference>
<comment type="caution">
    <text evidence="6">The sequence shown here is derived from an EMBL/GenBank/DDBJ whole genome shotgun (WGS) entry which is preliminary data.</text>
</comment>
<dbReference type="GO" id="GO:0003677">
    <property type="term" value="F:DNA binding"/>
    <property type="evidence" value="ECO:0007669"/>
    <property type="project" value="UniProtKB-KW"/>
</dbReference>
<keyword evidence="4" id="KW-0472">Membrane</keyword>
<evidence type="ECO:0000256" key="4">
    <source>
        <dbReference type="SAM" id="Phobius"/>
    </source>
</evidence>
<feature type="transmembrane region" description="Helical" evidence="4">
    <location>
        <begin position="157"/>
        <end position="175"/>
    </location>
</feature>
<feature type="domain" description="HTH merR-type" evidence="5">
    <location>
        <begin position="1"/>
        <end position="68"/>
    </location>
</feature>
<keyword evidence="4" id="KW-1133">Transmembrane helix</keyword>
<dbReference type="GO" id="GO:0003700">
    <property type="term" value="F:DNA-binding transcription factor activity"/>
    <property type="evidence" value="ECO:0007669"/>
    <property type="project" value="InterPro"/>
</dbReference>
<dbReference type="AlphaFoldDB" id="A0A3N1XKR2"/>
<protein>
    <submittedName>
        <fullName evidence="6">DNA-binding transcriptional MerR regulator</fullName>
    </submittedName>
</protein>
<gene>
    <name evidence="6" type="ORF">EDD66_1102</name>
</gene>
<dbReference type="PANTHER" id="PTHR30204">
    <property type="entry name" value="REDOX-CYCLING DRUG-SENSING TRANSCRIPTIONAL ACTIVATOR SOXR"/>
    <property type="match status" value="1"/>
</dbReference>
<evidence type="ECO:0000313" key="6">
    <source>
        <dbReference type="EMBL" id="ROR25652.1"/>
    </source>
</evidence>
<dbReference type="PROSITE" id="PS50937">
    <property type="entry name" value="HTH_MERR_2"/>
    <property type="match status" value="1"/>
</dbReference>
<name>A0A3N1XKR2_9FIRM</name>
<keyword evidence="4" id="KW-0812">Transmembrane</keyword>
<accession>A0A3N1XKR2</accession>
<dbReference type="Proteomes" id="UP000273083">
    <property type="component" value="Unassembled WGS sequence"/>
</dbReference>
<dbReference type="Pfam" id="PF13411">
    <property type="entry name" value="MerR_1"/>
    <property type="match status" value="1"/>
</dbReference>
<reference evidence="6 7" key="1">
    <citation type="submission" date="2018-11" db="EMBL/GenBank/DDBJ databases">
        <title>Genomic Encyclopedia of Type Strains, Phase IV (KMG-IV): sequencing the most valuable type-strain genomes for metagenomic binning, comparative biology and taxonomic classification.</title>
        <authorList>
            <person name="Goeker M."/>
        </authorList>
    </citation>
    <scope>NUCLEOTIDE SEQUENCE [LARGE SCALE GENOMIC DNA]</scope>
    <source>
        <strain evidence="6 7">DSM 26537</strain>
    </source>
</reference>
<sequence>MKIKDVEEITKLTRANIRFYEQKGLLKPGREENNYKEYTEEDVITLKKIVLLRKLDISIENIQLILDGKKTLLEVLQSTQIDLMKQIAELNGALEMCNCMQEKEETIEHMDTEYYLNMIMHKEEEGKKFKNLMEDIFEDYQTNLLEKIYGQRLGKSLFIVLGLSCICFVIINQYILHTEDSVLFDFLMPLIVFMIISAIYFLIKIIGIKSKKLAKELSKIIMGVSILITIIIGILILVTIFDKLGIHLFGIWVNH</sequence>
<evidence type="ECO:0000256" key="3">
    <source>
        <dbReference type="ARBA" id="ARBA00023163"/>
    </source>
</evidence>
<dbReference type="SUPFAM" id="SSF46955">
    <property type="entry name" value="Putative DNA-binding domain"/>
    <property type="match status" value="1"/>
</dbReference>
<dbReference type="OrthoDB" id="122388at2"/>
<evidence type="ECO:0000256" key="1">
    <source>
        <dbReference type="ARBA" id="ARBA00023015"/>
    </source>
</evidence>
<keyword evidence="2 6" id="KW-0238">DNA-binding</keyword>
<keyword evidence="1" id="KW-0805">Transcription regulation</keyword>
<evidence type="ECO:0000256" key="2">
    <source>
        <dbReference type="ARBA" id="ARBA00023125"/>
    </source>
</evidence>
<organism evidence="6 7">
    <name type="scientific">Mobilisporobacter senegalensis</name>
    <dbReference type="NCBI Taxonomy" id="1329262"/>
    <lineage>
        <taxon>Bacteria</taxon>
        <taxon>Bacillati</taxon>
        <taxon>Bacillota</taxon>
        <taxon>Clostridia</taxon>
        <taxon>Lachnospirales</taxon>
        <taxon>Lachnospiraceae</taxon>
        <taxon>Mobilisporobacter</taxon>
    </lineage>
</organism>
<dbReference type="SMART" id="SM00422">
    <property type="entry name" value="HTH_MERR"/>
    <property type="match status" value="1"/>
</dbReference>
<dbReference type="CDD" id="cd00592">
    <property type="entry name" value="HTH_MerR-like"/>
    <property type="match status" value="1"/>
</dbReference>
<feature type="transmembrane region" description="Helical" evidence="4">
    <location>
        <begin position="187"/>
        <end position="208"/>
    </location>
</feature>